<dbReference type="PANTHER" id="PTHR42925:SF2">
    <property type="entry name" value="NA+ DRIVEN MULTIDRUG EFFLUX PUMP"/>
    <property type="match status" value="1"/>
</dbReference>
<comment type="caution">
    <text evidence="8">The sequence shown here is derived from an EMBL/GenBank/DDBJ whole genome shotgun (WGS) entry which is preliminary data.</text>
</comment>
<feature type="transmembrane region" description="Helical" evidence="7">
    <location>
        <begin position="93"/>
        <end position="113"/>
    </location>
</feature>
<dbReference type="InterPro" id="IPR047135">
    <property type="entry name" value="YsiQ"/>
</dbReference>
<feature type="transmembrane region" description="Helical" evidence="7">
    <location>
        <begin position="52"/>
        <end position="72"/>
    </location>
</feature>
<keyword evidence="3" id="KW-1003">Cell membrane</keyword>
<evidence type="ECO:0000256" key="1">
    <source>
        <dbReference type="ARBA" id="ARBA00004651"/>
    </source>
</evidence>
<keyword evidence="6 7" id="KW-0472">Membrane</keyword>
<feature type="transmembrane region" description="Helical" evidence="7">
    <location>
        <begin position="235"/>
        <end position="260"/>
    </location>
</feature>
<evidence type="ECO:0000313" key="8">
    <source>
        <dbReference type="EMBL" id="MDG0791518.1"/>
    </source>
</evidence>
<protein>
    <submittedName>
        <fullName evidence="8">MATE family efflux transporter</fullName>
    </submittedName>
</protein>
<keyword evidence="2" id="KW-0813">Transport</keyword>
<keyword evidence="9" id="KW-1185">Reference proteome</keyword>
<dbReference type="GO" id="GO:0005886">
    <property type="term" value="C:plasma membrane"/>
    <property type="evidence" value="ECO:0007669"/>
    <property type="project" value="UniProtKB-SubCell"/>
</dbReference>
<feature type="transmembrane region" description="Helical" evidence="7">
    <location>
        <begin position="280"/>
        <end position="301"/>
    </location>
</feature>
<feature type="transmembrane region" description="Helical" evidence="7">
    <location>
        <begin position="346"/>
        <end position="364"/>
    </location>
</feature>
<dbReference type="InterPro" id="IPR002528">
    <property type="entry name" value="MATE_fam"/>
</dbReference>
<feature type="transmembrane region" description="Helical" evidence="7">
    <location>
        <begin position="384"/>
        <end position="403"/>
    </location>
</feature>
<dbReference type="Pfam" id="PF01554">
    <property type="entry name" value="MatE"/>
    <property type="match status" value="2"/>
</dbReference>
<evidence type="ECO:0000256" key="7">
    <source>
        <dbReference type="SAM" id="Phobius"/>
    </source>
</evidence>
<name>A0A9X4KGG3_9BACL</name>
<dbReference type="EMBL" id="JAPDHZ010000003">
    <property type="protein sequence ID" value="MDG0791518.1"/>
    <property type="molecule type" value="Genomic_DNA"/>
</dbReference>
<feature type="transmembrane region" description="Helical" evidence="7">
    <location>
        <begin position="193"/>
        <end position="215"/>
    </location>
</feature>
<dbReference type="CDD" id="cd13134">
    <property type="entry name" value="MATE_like_8"/>
    <property type="match status" value="1"/>
</dbReference>
<evidence type="ECO:0000256" key="3">
    <source>
        <dbReference type="ARBA" id="ARBA00022475"/>
    </source>
</evidence>
<dbReference type="AlphaFoldDB" id="A0A9X4KGG3"/>
<dbReference type="GO" id="GO:0015297">
    <property type="term" value="F:antiporter activity"/>
    <property type="evidence" value="ECO:0007669"/>
    <property type="project" value="InterPro"/>
</dbReference>
<dbReference type="GO" id="GO:0042910">
    <property type="term" value="F:xenobiotic transmembrane transporter activity"/>
    <property type="evidence" value="ECO:0007669"/>
    <property type="project" value="InterPro"/>
</dbReference>
<dbReference type="RefSeq" id="WP_277565394.1">
    <property type="nucleotide sequence ID" value="NZ_JAPDHZ010000003.1"/>
</dbReference>
<feature type="transmembrane region" description="Helical" evidence="7">
    <location>
        <begin position="125"/>
        <end position="146"/>
    </location>
</feature>
<gene>
    <name evidence="8" type="ORF">OMP38_12045</name>
</gene>
<proteinExistence type="predicted"/>
<evidence type="ECO:0000256" key="4">
    <source>
        <dbReference type="ARBA" id="ARBA00022692"/>
    </source>
</evidence>
<accession>A0A9X4KGG3</accession>
<sequence>MANVLSNNGLWQLSWPIGIELLLQFLMGTVDTLMVSRIGDDAVSAVGVSNQVIQTAMTLFTVVNAGAGAIIARMWGAGDWDRARQTAAIAFKINLGLGLAGGLFFAFASGMVMDVMGVPGQVGDYGVTYLSTVGGGIVVVALHLVVNTLIRNIGNTKGPMIITLGMNVVHLCLNYTLIFGIGPFPELGVEGTAISTVVSRSIALALSCWLLWQSFFPRMTKRDWLRTDRRLLRDIFGIGLPVSVTATSWGFSQIVLLSIVSSYGQASLAAYTYVQTIMQFPWMIAAAIGSALGIQVGQGYGAGRLKQVYRAPFRAIVAGTGLVLAASAAIRVGAEPIMHLFTREPQIVAQAIPLLSVGILWQPLRVGAFCLSNALNIVGGARTVAVLSVVGMWLISTGGAYALGSAVGWGLRGVLFAAIADEAVRGAFFARSWLGRRPTGERTSMRS</sequence>
<keyword evidence="5 7" id="KW-1133">Transmembrane helix</keyword>
<reference evidence="8 9" key="1">
    <citation type="submission" date="2022-10" db="EMBL/GenBank/DDBJ databases">
        <title>Comparative genomic analysis of Cohnella hashimotonis sp. nov., isolated from the International Space Station.</title>
        <authorList>
            <person name="Simpson A."/>
            <person name="Venkateswaran K."/>
        </authorList>
    </citation>
    <scope>NUCLEOTIDE SEQUENCE [LARGE SCALE GENOMIC DNA]</scope>
    <source>
        <strain evidence="8 9">DSM 18997</strain>
    </source>
</reference>
<dbReference type="Proteomes" id="UP001153387">
    <property type="component" value="Unassembled WGS sequence"/>
</dbReference>
<evidence type="ECO:0000313" key="9">
    <source>
        <dbReference type="Proteomes" id="UP001153387"/>
    </source>
</evidence>
<dbReference type="NCBIfam" id="TIGR00797">
    <property type="entry name" value="matE"/>
    <property type="match status" value="1"/>
</dbReference>
<organism evidence="8 9">
    <name type="scientific">Cohnella ginsengisoli</name>
    <dbReference type="NCBI Taxonomy" id="425004"/>
    <lineage>
        <taxon>Bacteria</taxon>
        <taxon>Bacillati</taxon>
        <taxon>Bacillota</taxon>
        <taxon>Bacilli</taxon>
        <taxon>Bacillales</taxon>
        <taxon>Paenibacillaceae</taxon>
        <taxon>Cohnella</taxon>
    </lineage>
</organism>
<evidence type="ECO:0000256" key="6">
    <source>
        <dbReference type="ARBA" id="ARBA00023136"/>
    </source>
</evidence>
<dbReference type="InterPro" id="IPR048279">
    <property type="entry name" value="MdtK-like"/>
</dbReference>
<comment type="subcellular location">
    <subcellularLocation>
        <location evidence="1">Cell membrane</location>
        <topology evidence="1">Multi-pass membrane protein</topology>
    </subcellularLocation>
</comment>
<feature type="transmembrane region" description="Helical" evidence="7">
    <location>
        <begin position="313"/>
        <end position="334"/>
    </location>
</feature>
<evidence type="ECO:0000256" key="5">
    <source>
        <dbReference type="ARBA" id="ARBA00022989"/>
    </source>
</evidence>
<evidence type="ECO:0000256" key="2">
    <source>
        <dbReference type="ARBA" id="ARBA00022448"/>
    </source>
</evidence>
<keyword evidence="4 7" id="KW-0812">Transmembrane</keyword>
<dbReference type="PANTHER" id="PTHR42925">
    <property type="entry name" value="MULTIDRUG AND TOXIN EFFLUX PROTEIN MATE FAMILY"/>
    <property type="match status" value="1"/>
</dbReference>
<feature type="transmembrane region" description="Helical" evidence="7">
    <location>
        <begin position="158"/>
        <end position="181"/>
    </location>
</feature>
<dbReference type="PIRSF" id="PIRSF006603">
    <property type="entry name" value="DinF"/>
    <property type="match status" value="1"/>
</dbReference>